<dbReference type="InterPro" id="IPR021067">
    <property type="entry name" value="Glycosyltransferase"/>
</dbReference>
<reference evidence="1 2" key="1">
    <citation type="submission" date="2023-08" db="EMBL/GenBank/DDBJ databases">
        <title>Achromobacter seleniivolatilans sp. nov., isolated from seleniferous soil.</title>
        <authorList>
            <person name="Zhang S."/>
            <person name="Li K."/>
            <person name="Peng J."/>
            <person name="Zhao Q."/>
            <person name="Wang H."/>
            <person name="Guo Y."/>
        </authorList>
    </citation>
    <scope>NUCLEOTIDE SEQUENCE [LARGE SCALE GENOMIC DNA]</scope>
    <source>
        <strain evidence="1 2">R39</strain>
    </source>
</reference>
<gene>
    <name evidence="1" type="ORF">RAS12_27210</name>
</gene>
<dbReference type="RefSeq" id="WP_306943305.1">
    <property type="nucleotide sequence ID" value="NZ_CP132976.1"/>
</dbReference>
<proteinExistence type="predicted"/>
<keyword evidence="2" id="KW-1185">Reference proteome</keyword>
<dbReference type="InterPro" id="IPR029044">
    <property type="entry name" value="Nucleotide-diphossugar_trans"/>
</dbReference>
<evidence type="ECO:0000313" key="2">
    <source>
        <dbReference type="Proteomes" id="UP001234798"/>
    </source>
</evidence>
<accession>A0ABY9M107</accession>
<dbReference type="PANTHER" id="PTHR34496">
    <property type="entry name" value="GLCNAC TRANSFERASE-RELATED"/>
    <property type="match status" value="1"/>
</dbReference>
<dbReference type="EMBL" id="CP132976">
    <property type="protein sequence ID" value="WMD20254.1"/>
    <property type="molecule type" value="Genomic_DNA"/>
</dbReference>
<evidence type="ECO:0000313" key="1">
    <source>
        <dbReference type="EMBL" id="WMD20254.1"/>
    </source>
</evidence>
<name>A0ABY9M107_9BURK</name>
<dbReference type="Proteomes" id="UP001234798">
    <property type="component" value="Chromosome"/>
</dbReference>
<sequence length="457" mass="52513">MTQSIFVQIASYRDPELIPTLHDLIERAQRPENLRVVVCWQHAPDEQIGMFFSNRFEQWQLQPQAPFTRHTFHYLGARIDLIDVPYEQSKGACWARNLIQQDYQDEAYTLQLDSHHRFVQHWDTQLIGMTEQLRAHSPKPLLTAYLPSYTPSEPGVDRSTPVRPHGMRFLRFIPEGAILFTGFPLPDWETLQAPVRARFYSGHFTFADGSFAREVRHDPDYFFHGEEISLAVRAFTHGYDLYHPHRCLAWHEYARKGRVKIWDDHNGAARDAGIVSEVWWARNERSLARNRALFGMDQGESHVPSPQDSEYGFGNVRSLEDYEAYAGICFRERAIQPEASAHIEPVAGAQKSDLAVWNSTLRRPHFLHIVVPKDSLDIVHCESVVQCRVRALRADGSVLHEEIEDIQAARARCRDDMYELRVEFLSDLGEAAASMYQVSLLDADAQVVTQFEKGVGA</sequence>
<dbReference type="PANTHER" id="PTHR34496:SF10">
    <property type="entry name" value="GLCNAC TRANSFERASE"/>
    <property type="match status" value="1"/>
</dbReference>
<dbReference type="Pfam" id="PF11397">
    <property type="entry name" value="GlcNAc"/>
    <property type="match status" value="1"/>
</dbReference>
<dbReference type="SUPFAM" id="SSF53448">
    <property type="entry name" value="Nucleotide-diphospho-sugar transferases"/>
    <property type="match status" value="1"/>
</dbReference>
<organism evidence="1 2">
    <name type="scientific">Achromobacter seleniivolatilans</name>
    <dbReference type="NCBI Taxonomy" id="3047478"/>
    <lineage>
        <taxon>Bacteria</taxon>
        <taxon>Pseudomonadati</taxon>
        <taxon>Pseudomonadota</taxon>
        <taxon>Betaproteobacteria</taxon>
        <taxon>Burkholderiales</taxon>
        <taxon>Alcaligenaceae</taxon>
        <taxon>Achromobacter</taxon>
    </lineage>
</organism>
<protein>
    <submittedName>
        <fullName evidence="1">GlcNAc-transferase family protein</fullName>
    </submittedName>
</protein>